<dbReference type="EMBL" id="FNGE01000002">
    <property type="protein sequence ID" value="SDK68718.1"/>
    <property type="molecule type" value="Genomic_DNA"/>
</dbReference>
<evidence type="ECO:0000313" key="1">
    <source>
        <dbReference type="EMBL" id="SDK68718.1"/>
    </source>
</evidence>
<protein>
    <submittedName>
        <fullName evidence="1">Uncharacterized protein</fullName>
    </submittedName>
</protein>
<sequence>MGEAERLLESACAAMAQGDPEACRKALESLAAQVAREPLDPEAQAACERQLARLRGLALSALEGLDSARAWLRELSALLGGLDVYDRGGRQRVATVLSARTQRF</sequence>
<reference evidence="2" key="1">
    <citation type="submission" date="2016-10" db="EMBL/GenBank/DDBJ databases">
        <authorList>
            <person name="Varghese N."/>
            <person name="Submissions S."/>
        </authorList>
    </citation>
    <scope>NUCLEOTIDE SEQUENCE [LARGE SCALE GENOMIC DNA]</scope>
    <source>
        <strain evidence="2">CGMCC 1.7655</strain>
    </source>
</reference>
<gene>
    <name evidence="1" type="ORF">SAMN04487971_102266</name>
</gene>
<dbReference type="RefSeq" id="WP_090752672.1">
    <property type="nucleotide sequence ID" value="NZ_FNGE01000002.1"/>
</dbReference>
<accession>A0A1G9DXY6</accession>
<keyword evidence="2" id="KW-1185">Reference proteome</keyword>
<dbReference type="STRING" id="525640.SAMN04487971_102266"/>
<dbReference type="Proteomes" id="UP000199555">
    <property type="component" value="Unassembled WGS sequence"/>
</dbReference>
<name>A0A1G9DXY6_9RHOB</name>
<dbReference type="AlphaFoldDB" id="A0A1G9DXY6"/>
<dbReference type="OrthoDB" id="7775930at2"/>
<organism evidence="1 2">
    <name type="scientific">Paracoccus chinensis</name>
    <dbReference type="NCBI Taxonomy" id="525640"/>
    <lineage>
        <taxon>Bacteria</taxon>
        <taxon>Pseudomonadati</taxon>
        <taxon>Pseudomonadota</taxon>
        <taxon>Alphaproteobacteria</taxon>
        <taxon>Rhodobacterales</taxon>
        <taxon>Paracoccaceae</taxon>
        <taxon>Paracoccus</taxon>
    </lineage>
</organism>
<proteinExistence type="predicted"/>
<evidence type="ECO:0000313" key="2">
    <source>
        <dbReference type="Proteomes" id="UP000199555"/>
    </source>
</evidence>